<evidence type="ECO:0000313" key="8">
    <source>
        <dbReference type="Proteomes" id="UP000288395"/>
    </source>
</evidence>
<dbReference type="EMBL" id="PIPJ01000002">
    <property type="protein sequence ID" value="RUO22389.1"/>
    <property type="molecule type" value="Genomic_DNA"/>
</dbReference>
<dbReference type="AlphaFoldDB" id="A0A432W047"/>
<dbReference type="PANTHER" id="PTHR38776:SF1">
    <property type="entry name" value="MLTA-INTERACTING PROTEIN-RELATED"/>
    <property type="match status" value="1"/>
</dbReference>
<dbReference type="Proteomes" id="UP000288395">
    <property type="component" value="Unassembled WGS sequence"/>
</dbReference>
<dbReference type="InterPro" id="IPR010583">
    <property type="entry name" value="MipA"/>
</dbReference>
<evidence type="ECO:0000256" key="1">
    <source>
        <dbReference type="ARBA" id="ARBA00004442"/>
    </source>
</evidence>
<evidence type="ECO:0000256" key="4">
    <source>
        <dbReference type="ARBA" id="ARBA00023136"/>
    </source>
</evidence>
<sequence>MSYKGKLIMRHDGNGIKRAKSLGLAAFLLGGLSVSMAATAQESEEQRVGGRPLGFSLGFGVISSNPSYVGMDADVIAVPFIGYEGENYYFRGLTFGRHLIQSRTHELSAVLAIEPFRFKPKESDNQQIQQLDRRKFSLGAGINYRFNSRYGSIATSLSTDVSGRHDGQRLRVRYSFPLNQPGQAWQLSPEIGVTVVSKDYVRYYFGVDAAESAVSGLPEYSGDHAINPEIGIGGYYMFSERLSVTGNISFSRSDSAIANSPMVSSRSARSIILALSYRF</sequence>
<protein>
    <recommendedName>
        <fullName evidence="9">MipA/OmpV family protein</fullName>
    </recommendedName>
</protein>
<evidence type="ECO:0000313" key="7">
    <source>
        <dbReference type="EMBL" id="RUO22389.1"/>
    </source>
</evidence>
<comment type="subcellular location">
    <subcellularLocation>
        <location evidence="1">Cell outer membrane</location>
    </subcellularLocation>
</comment>
<dbReference type="GO" id="GO:0009279">
    <property type="term" value="C:cell outer membrane"/>
    <property type="evidence" value="ECO:0007669"/>
    <property type="project" value="UniProtKB-SubCell"/>
</dbReference>
<dbReference type="Pfam" id="PF06629">
    <property type="entry name" value="MipA"/>
    <property type="match status" value="1"/>
</dbReference>
<feature type="signal peptide" evidence="6">
    <location>
        <begin position="1"/>
        <end position="40"/>
    </location>
</feature>
<gene>
    <name evidence="7" type="ORF">CWE08_04195</name>
</gene>
<dbReference type="GO" id="GO:0009252">
    <property type="term" value="P:peptidoglycan biosynthetic process"/>
    <property type="evidence" value="ECO:0007669"/>
    <property type="project" value="TreeGrafter"/>
</dbReference>
<name>A0A432W047_9GAMM</name>
<evidence type="ECO:0000256" key="2">
    <source>
        <dbReference type="ARBA" id="ARBA00005722"/>
    </source>
</evidence>
<comment type="similarity">
    <text evidence="2">Belongs to the MipA/OmpV family.</text>
</comment>
<accession>A0A432W047</accession>
<dbReference type="PANTHER" id="PTHR38776">
    <property type="entry name" value="MLTA-INTERACTING PROTEIN-RELATED"/>
    <property type="match status" value="1"/>
</dbReference>
<evidence type="ECO:0000256" key="5">
    <source>
        <dbReference type="ARBA" id="ARBA00023237"/>
    </source>
</evidence>
<keyword evidence="8" id="KW-1185">Reference proteome</keyword>
<keyword evidence="5" id="KW-0998">Cell outer membrane</keyword>
<keyword evidence="3 6" id="KW-0732">Signal</keyword>
<evidence type="ECO:0000256" key="6">
    <source>
        <dbReference type="SAM" id="SignalP"/>
    </source>
</evidence>
<comment type="caution">
    <text evidence="7">The sequence shown here is derived from an EMBL/GenBank/DDBJ whole genome shotgun (WGS) entry which is preliminary data.</text>
</comment>
<organism evidence="7 8">
    <name type="scientific">Aliidiomarina iranensis</name>
    <dbReference type="NCBI Taxonomy" id="1434071"/>
    <lineage>
        <taxon>Bacteria</taxon>
        <taxon>Pseudomonadati</taxon>
        <taxon>Pseudomonadota</taxon>
        <taxon>Gammaproteobacteria</taxon>
        <taxon>Alteromonadales</taxon>
        <taxon>Idiomarinaceae</taxon>
        <taxon>Aliidiomarina</taxon>
    </lineage>
</organism>
<evidence type="ECO:0008006" key="9">
    <source>
        <dbReference type="Google" id="ProtNLM"/>
    </source>
</evidence>
<keyword evidence="4" id="KW-0472">Membrane</keyword>
<evidence type="ECO:0000256" key="3">
    <source>
        <dbReference type="ARBA" id="ARBA00022729"/>
    </source>
</evidence>
<proteinExistence type="inferred from homology"/>
<reference evidence="8" key="1">
    <citation type="journal article" date="2018" name="Front. Microbiol.">
        <title>Genome-Based Analysis Reveals the Taxonomy and Diversity of the Family Idiomarinaceae.</title>
        <authorList>
            <person name="Liu Y."/>
            <person name="Lai Q."/>
            <person name="Shao Z."/>
        </authorList>
    </citation>
    <scope>NUCLEOTIDE SEQUENCE [LARGE SCALE GENOMIC DNA]</scope>
    <source>
        <strain evidence="8">GBPy7</strain>
    </source>
</reference>
<feature type="chain" id="PRO_5019482321" description="MipA/OmpV family protein" evidence="6">
    <location>
        <begin position="41"/>
        <end position="279"/>
    </location>
</feature>